<protein>
    <submittedName>
        <fullName evidence="2">Immunosuppressant protein p36-like protein</fullName>
    </submittedName>
</protein>
<feature type="chain" id="PRO_5003250718" evidence="1">
    <location>
        <begin position="22"/>
        <end position="164"/>
    </location>
</feature>
<feature type="signal peptide" evidence="1">
    <location>
        <begin position="1"/>
        <end position="21"/>
    </location>
</feature>
<evidence type="ECO:0000256" key="1">
    <source>
        <dbReference type="SAM" id="SignalP"/>
    </source>
</evidence>
<organism evidence="2">
    <name type="scientific">Amblyomma variegatum</name>
    <name type="common">Tropical bont tick</name>
    <dbReference type="NCBI Taxonomy" id="34610"/>
    <lineage>
        <taxon>Eukaryota</taxon>
        <taxon>Metazoa</taxon>
        <taxon>Ecdysozoa</taxon>
        <taxon>Arthropoda</taxon>
        <taxon>Chelicerata</taxon>
        <taxon>Arachnida</taxon>
        <taxon>Acari</taxon>
        <taxon>Parasitiformes</taxon>
        <taxon>Ixodida</taxon>
        <taxon>Ixodoidea</taxon>
        <taxon>Ixodidae</taxon>
        <taxon>Amblyomminae</taxon>
        <taxon>Amblyomma</taxon>
    </lineage>
</organism>
<proteinExistence type="evidence at transcript level"/>
<reference evidence="2" key="1">
    <citation type="journal article" date="2011" name="BMC Genomics">
        <title>A further insight into the sialome of the tropical bont tick, Amblyomma variegatum.</title>
        <authorList>
            <person name="Ribeiro J.M."/>
            <person name="Anderson J.M."/>
            <person name="Manoukis N.C."/>
            <person name="Meng Z."/>
            <person name="Francishetti I.M."/>
        </authorList>
    </citation>
    <scope>NUCLEOTIDE SEQUENCE</scope>
    <source>
        <strain evidence="2">Amb_var-1138</strain>
        <tissue evidence="2">Salivary gland</tissue>
    </source>
</reference>
<keyword evidence="1" id="KW-0732">Signal</keyword>
<sequence length="164" mass="18585">MPRILVIRLLLLCMPLSHVAGEMVNLTKEAEKYITQLNASAENITDWSLATNGSHWSKFSNLSGVLPLTAKLENVSFNPPLEEFSPFVTSVEMWAIHHLWNLTKWILCPMALPVNMSIGLHTNGGFKKMNAMFFANNNTWEGRKSAALRTRYDARISAMHEIKR</sequence>
<feature type="non-terminal residue" evidence="2">
    <location>
        <position position="164"/>
    </location>
</feature>
<dbReference type="AlphaFoldDB" id="F0J8B3"/>
<dbReference type="EMBL" id="BK007114">
    <property type="protein sequence ID" value="DAA34145.1"/>
    <property type="molecule type" value="mRNA"/>
</dbReference>
<accession>F0J8B3</accession>
<evidence type="ECO:0000313" key="2">
    <source>
        <dbReference type="EMBL" id="DAA34145.1"/>
    </source>
</evidence>
<name>F0J8B3_AMBVA</name>